<gene>
    <name evidence="6" type="ORF">V8201_14770</name>
</gene>
<sequence>MFEESLLQQRIAGRAHTDAAIGVLSLLGEDERQALADVTSSVQHVRAGADLLRESATSQHLYLIVEGWACRYAITRDGLRQLSALIFPGDVANVDALAAHRAGHGIRALSALKVLAIGRQHAAALADDYPAIARLFLDIALKDHAILGRWMVCNGRLSARRRLAHLLCELSARCGRQGINDGSFDMALTQEQLGDVLGLTSVHVNRMMQELRGDGFVVTDGRTVSIPDLRRLQHEGEFDPAYLRLRMAA</sequence>
<dbReference type="RefSeq" id="WP_051583739.1">
    <property type="nucleotide sequence ID" value="NZ_JBBBDM010000008.1"/>
</dbReference>
<dbReference type="InterPro" id="IPR012318">
    <property type="entry name" value="HTH_CRP"/>
</dbReference>
<dbReference type="Gene3D" id="2.60.120.10">
    <property type="entry name" value="Jelly Rolls"/>
    <property type="match status" value="1"/>
</dbReference>
<keyword evidence="1" id="KW-0805">Transcription regulation</keyword>
<dbReference type="InterPro" id="IPR036390">
    <property type="entry name" value="WH_DNA-bd_sf"/>
</dbReference>
<name>A0ABU8H5V4_9SPHN</name>
<evidence type="ECO:0000256" key="2">
    <source>
        <dbReference type="ARBA" id="ARBA00023125"/>
    </source>
</evidence>
<dbReference type="InterPro" id="IPR014710">
    <property type="entry name" value="RmlC-like_jellyroll"/>
</dbReference>
<dbReference type="PANTHER" id="PTHR24567">
    <property type="entry name" value="CRP FAMILY TRANSCRIPTIONAL REGULATORY PROTEIN"/>
    <property type="match status" value="1"/>
</dbReference>
<dbReference type="Proteomes" id="UP001367771">
    <property type="component" value="Unassembled WGS sequence"/>
</dbReference>
<keyword evidence="7" id="KW-1185">Reference proteome</keyword>
<evidence type="ECO:0000256" key="1">
    <source>
        <dbReference type="ARBA" id="ARBA00023015"/>
    </source>
</evidence>
<proteinExistence type="predicted"/>
<dbReference type="PROSITE" id="PS51063">
    <property type="entry name" value="HTH_CRP_2"/>
    <property type="match status" value="1"/>
</dbReference>
<evidence type="ECO:0000259" key="4">
    <source>
        <dbReference type="PROSITE" id="PS50042"/>
    </source>
</evidence>
<dbReference type="Pfam" id="PF13545">
    <property type="entry name" value="HTH_Crp_2"/>
    <property type="match status" value="1"/>
</dbReference>
<evidence type="ECO:0000313" key="6">
    <source>
        <dbReference type="EMBL" id="MEI5688351.1"/>
    </source>
</evidence>
<accession>A0ABU8H5V4</accession>
<protein>
    <submittedName>
        <fullName evidence="6">Crp/Fnr family transcriptional regulator</fullName>
    </submittedName>
</protein>
<organism evidence="6 7">
    <name type="scientific">Sphingomonas kyungheensis</name>
    <dbReference type="NCBI Taxonomy" id="1069987"/>
    <lineage>
        <taxon>Bacteria</taxon>
        <taxon>Pseudomonadati</taxon>
        <taxon>Pseudomonadota</taxon>
        <taxon>Alphaproteobacteria</taxon>
        <taxon>Sphingomonadales</taxon>
        <taxon>Sphingomonadaceae</taxon>
        <taxon>Sphingomonas</taxon>
    </lineage>
</organism>
<dbReference type="SMART" id="SM00419">
    <property type="entry name" value="HTH_CRP"/>
    <property type="match status" value="1"/>
</dbReference>
<dbReference type="PROSITE" id="PS50042">
    <property type="entry name" value="CNMP_BINDING_3"/>
    <property type="match status" value="1"/>
</dbReference>
<dbReference type="InterPro" id="IPR000595">
    <property type="entry name" value="cNMP-bd_dom"/>
</dbReference>
<dbReference type="PANTHER" id="PTHR24567:SF68">
    <property type="entry name" value="DNA-BINDING TRANSCRIPTIONAL DUAL REGULATOR CRP"/>
    <property type="match status" value="1"/>
</dbReference>
<dbReference type="SUPFAM" id="SSF46785">
    <property type="entry name" value="Winged helix' DNA-binding domain"/>
    <property type="match status" value="1"/>
</dbReference>
<reference evidence="6 7" key="1">
    <citation type="journal article" date="2013" name="Int. J. Syst. Evol. Microbiol.">
        <title>Sphingomonas kyungheensis sp. nov., a bacterium with ginsenoside-converting activity isolated from soil of a ginseng field.</title>
        <authorList>
            <person name="Son H.M."/>
            <person name="Yang J.E."/>
            <person name="Park Y."/>
            <person name="Han C.K."/>
            <person name="Kim S.G."/>
            <person name="Kook M."/>
            <person name="Yi T.H."/>
        </authorList>
    </citation>
    <scope>NUCLEOTIDE SEQUENCE [LARGE SCALE GENOMIC DNA]</scope>
    <source>
        <strain evidence="6 7">LMG 26582</strain>
    </source>
</reference>
<feature type="domain" description="Cyclic nucleotide-binding" evidence="4">
    <location>
        <begin position="23"/>
        <end position="120"/>
    </location>
</feature>
<dbReference type="EMBL" id="JBBBDM010000008">
    <property type="protein sequence ID" value="MEI5688351.1"/>
    <property type="molecule type" value="Genomic_DNA"/>
</dbReference>
<evidence type="ECO:0000259" key="5">
    <source>
        <dbReference type="PROSITE" id="PS51063"/>
    </source>
</evidence>
<dbReference type="Gene3D" id="1.10.10.10">
    <property type="entry name" value="Winged helix-like DNA-binding domain superfamily/Winged helix DNA-binding domain"/>
    <property type="match status" value="1"/>
</dbReference>
<dbReference type="InterPro" id="IPR050397">
    <property type="entry name" value="Env_Response_Regulators"/>
</dbReference>
<dbReference type="SMART" id="SM00100">
    <property type="entry name" value="cNMP"/>
    <property type="match status" value="1"/>
</dbReference>
<keyword evidence="3" id="KW-0804">Transcription</keyword>
<feature type="domain" description="HTH crp-type" evidence="5">
    <location>
        <begin position="157"/>
        <end position="230"/>
    </location>
</feature>
<evidence type="ECO:0000256" key="3">
    <source>
        <dbReference type="ARBA" id="ARBA00023163"/>
    </source>
</evidence>
<dbReference type="CDD" id="cd00038">
    <property type="entry name" value="CAP_ED"/>
    <property type="match status" value="1"/>
</dbReference>
<dbReference type="SUPFAM" id="SSF51206">
    <property type="entry name" value="cAMP-binding domain-like"/>
    <property type="match status" value="1"/>
</dbReference>
<evidence type="ECO:0000313" key="7">
    <source>
        <dbReference type="Proteomes" id="UP001367771"/>
    </source>
</evidence>
<comment type="caution">
    <text evidence="6">The sequence shown here is derived from an EMBL/GenBank/DDBJ whole genome shotgun (WGS) entry which is preliminary data.</text>
</comment>
<keyword evidence="2" id="KW-0238">DNA-binding</keyword>
<dbReference type="Pfam" id="PF00027">
    <property type="entry name" value="cNMP_binding"/>
    <property type="match status" value="1"/>
</dbReference>
<dbReference type="InterPro" id="IPR018490">
    <property type="entry name" value="cNMP-bd_dom_sf"/>
</dbReference>
<dbReference type="InterPro" id="IPR036388">
    <property type="entry name" value="WH-like_DNA-bd_sf"/>
</dbReference>